<organism evidence="1 2">
    <name type="scientific">Portunus trituberculatus</name>
    <name type="common">Swimming crab</name>
    <name type="synonym">Neptunus trituberculatus</name>
    <dbReference type="NCBI Taxonomy" id="210409"/>
    <lineage>
        <taxon>Eukaryota</taxon>
        <taxon>Metazoa</taxon>
        <taxon>Ecdysozoa</taxon>
        <taxon>Arthropoda</taxon>
        <taxon>Crustacea</taxon>
        <taxon>Multicrustacea</taxon>
        <taxon>Malacostraca</taxon>
        <taxon>Eumalacostraca</taxon>
        <taxon>Eucarida</taxon>
        <taxon>Decapoda</taxon>
        <taxon>Pleocyemata</taxon>
        <taxon>Brachyura</taxon>
        <taxon>Eubrachyura</taxon>
        <taxon>Portunoidea</taxon>
        <taxon>Portunidae</taxon>
        <taxon>Portuninae</taxon>
        <taxon>Portunus</taxon>
    </lineage>
</organism>
<dbReference type="EMBL" id="VSRR010000130">
    <property type="protein sequence ID" value="MPC10782.1"/>
    <property type="molecule type" value="Genomic_DNA"/>
</dbReference>
<accession>A0A5B7CM66</accession>
<proteinExistence type="predicted"/>
<gene>
    <name evidence="1" type="ORF">E2C01_003424</name>
</gene>
<evidence type="ECO:0000313" key="1">
    <source>
        <dbReference type="EMBL" id="MPC10782.1"/>
    </source>
</evidence>
<dbReference type="AlphaFoldDB" id="A0A5B7CM66"/>
<dbReference type="Proteomes" id="UP000324222">
    <property type="component" value="Unassembled WGS sequence"/>
</dbReference>
<comment type="caution">
    <text evidence="1">The sequence shown here is derived from an EMBL/GenBank/DDBJ whole genome shotgun (WGS) entry which is preliminary data.</text>
</comment>
<sequence>MLIGSPSSPVLRDNWQRQEGRGQEPLFTVKCADVRVPDIFLSTKSNFCIQVSKRWVHHHECVARTCPRQSYSVLMKRKVSHSLMPQIQTCEDATSD</sequence>
<reference evidence="1 2" key="1">
    <citation type="submission" date="2019-05" db="EMBL/GenBank/DDBJ databases">
        <title>Another draft genome of Portunus trituberculatus and its Hox gene families provides insights of decapod evolution.</title>
        <authorList>
            <person name="Jeong J.-H."/>
            <person name="Song I."/>
            <person name="Kim S."/>
            <person name="Choi T."/>
            <person name="Kim D."/>
            <person name="Ryu S."/>
            <person name="Kim W."/>
        </authorList>
    </citation>
    <scope>NUCLEOTIDE SEQUENCE [LARGE SCALE GENOMIC DNA]</scope>
    <source>
        <tissue evidence="1">Muscle</tissue>
    </source>
</reference>
<keyword evidence="2" id="KW-1185">Reference proteome</keyword>
<evidence type="ECO:0000313" key="2">
    <source>
        <dbReference type="Proteomes" id="UP000324222"/>
    </source>
</evidence>
<protein>
    <submittedName>
        <fullName evidence="1">Uncharacterized protein</fullName>
    </submittedName>
</protein>
<name>A0A5B7CM66_PORTR</name>